<comment type="caution">
    <text evidence="2">The sequence shown here is derived from an EMBL/GenBank/DDBJ whole genome shotgun (WGS) entry which is preliminary data.</text>
</comment>
<name>A0A2M8KJI9_9BACT</name>
<gene>
    <name evidence="2" type="ORF">COU85_00290</name>
</gene>
<protein>
    <submittedName>
        <fullName evidence="2">Uncharacterized protein</fullName>
    </submittedName>
</protein>
<dbReference type="Proteomes" id="UP000231086">
    <property type="component" value="Unassembled WGS sequence"/>
</dbReference>
<sequence length="65" mass="7342">MRSGGQKGRPARNASRSEAGGGLGGEDPEGVASRLYGVKIFARPRFRRFFFRRRRISCQRSWRAA</sequence>
<feature type="region of interest" description="Disordered" evidence="1">
    <location>
        <begin position="1"/>
        <end position="30"/>
    </location>
</feature>
<accession>A0A2M8KJI9</accession>
<dbReference type="AlphaFoldDB" id="A0A2M8KJI9"/>
<evidence type="ECO:0000313" key="3">
    <source>
        <dbReference type="Proteomes" id="UP000231086"/>
    </source>
</evidence>
<proteinExistence type="predicted"/>
<evidence type="ECO:0000256" key="1">
    <source>
        <dbReference type="SAM" id="MobiDB-lite"/>
    </source>
</evidence>
<evidence type="ECO:0000313" key="2">
    <source>
        <dbReference type="EMBL" id="PJE60073.1"/>
    </source>
</evidence>
<organism evidence="2 3">
    <name type="scientific">Candidatus Portnoybacteria bacterium CG10_big_fil_rev_8_21_14_0_10_44_7</name>
    <dbReference type="NCBI Taxonomy" id="1974816"/>
    <lineage>
        <taxon>Bacteria</taxon>
        <taxon>Candidatus Portnoyibacteriota</taxon>
    </lineage>
</organism>
<reference evidence="3" key="1">
    <citation type="submission" date="2017-09" db="EMBL/GenBank/DDBJ databases">
        <title>Depth-based differentiation of microbial function through sediment-hosted aquifers and enrichment of novel symbionts in the deep terrestrial subsurface.</title>
        <authorList>
            <person name="Probst A.J."/>
            <person name="Ladd B."/>
            <person name="Jarett J.K."/>
            <person name="Geller-Mcgrath D.E."/>
            <person name="Sieber C.M.K."/>
            <person name="Emerson J.B."/>
            <person name="Anantharaman K."/>
            <person name="Thomas B.C."/>
            <person name="Malmstrom R."/>
            <person name="Stieglmeier M."/>
            <person name="Klingl A."/>
            <person name="Woyke T."/>
            <person name="Ryan C.M."/>
            <person name="Banfield J.F."/>
        </authorList>
    </citation>
    <scope>NUCLEOTIDE SEQUENCE [LARGE SCALE GENOMIC DNA]</scope>
</reference>
<dbReference type="EMBL" id="PFEA01000006">
    <property type="protein sequence ID" value="PJE60073.1"/>
    <property type="molecule type" value="Genomic_DNA"/>
</dbReference>